<dbReference type="OrthoDB" id="9807502at2"/>
<dbReference type="STRING" id="930128.SAMN05192532_10254"/>
<evidence type="ECO:0000313" key="1">
    <source>
        <dbReference type="EMBL" id="SFE50520.1"/>
    </source>
</evidence>
<gene>
    <name evidence="1" type="ORF">SAMN05192532_10254</name>
</gene>
<name>A0A1I2B5T1_9BACI</name>
<proteinExistence type="predicted"/>
<dbReference type="Gene3D" id="3.75.10.10">
    <property type="entry name" value="L-arginine/glycine Amidinotransferase, Chain A"/>
    <property type="match status" value="1"/>
</dbReference>
<reference evidence="1 2" key="1">
    <citation type="submission" date="2016-10" db="EMBL/GenBank/DDBJ databases">
        <authorList>
            <person name="de Groot N.N."/>
        </authorList>
    </citation>
    <scope>NUCLEOTIDE SEQUENCE [LARGE SCALE GENOMIC DNA]</scope>
    <source>
        <strain evidence="1 2">DSM 23995</strain>
    </source>
</reference>
<dbReference type="Pfam" id="PF19420">
    <property type="entry name" value="DDAH_eukar"/>
    <property type="match status" value="1"/>
</dbReference>
<dbReference type="RefSeq" id="WP_091658077.1">
    <property type="nucleotide sequence ID" value="NZ_FONT01000002.1"/>
</dbReference>
<organism evidence="1 2">
    <name type="scientific">Alteribacillus iranensis</name>
    <dbReference type="NCBI Taxonomy" id="930128"/>
    <lineage>
        <taxon>Bacteria</taxon>
        <taxon>Bacillati</taxon>
        <taxon>Bacillota</taxon>
        <taxon>Bacilli</taxon>
        <taxon>Bacillales</taxon>
        <taxon>Bacillaceae</taxon>
        <taxon>Alteribacillus</taxon>
    </lineage>
</organism>
<dbReference type="PANTHER" id="PTHR47271">
    <property type="entry name" value="ARGININE DEIMINASE"/>
    <property type="match status" value="1"/>
</dbReference>
<dbReference type="GO" id="GO:0016990">
    <property type="term" value="F:arginine deiminase activity"/>
    <property type="evidence" value="ECO:0007669"/>
    <property type="project" value="TreeGrafter"/>
</dbReference>
<protein>
    <submittedName>
        <fullName evidence="1">N-Dimethylarginine dimethylaminohydrolase</fullName>
    </submittedName>
</protein>
<dbReference type="AlphaFoldDB" id="A0A1I2B5T1"/>
<accession>A0A1I2B5T1</accession>
<dbReference type="Proteomes" id="UP000199516">
    <property type="component" value="Unassembled WGS sequence"/>
</dbReference>
<evidence type="ECO:0000313" key="2">
    <source>
        <dbReference type="Proteomes" id="UP000199516"/>
    </source>
</evidence>
<sequence>MITLQELLAGNKVKARNHNKTLVNHVWDRYWGCTDHVSEVETVLVHRPGEEVLEFQNASYDERFDALFLKGENGEINSYILGDTPPDLELMQKQHDTLTTIYRQHGIDVIELEDSPKLLTNRLFPRDVGMVIPGGVVLSRFALPMRYAEVRNAQKTFAKHEIPILGTIQGKGTMEGGSFIMIDPNTAAVGTSVRVNQEGVQQLRSILAMQDIELIGVDLPSNLIHLDEVFMMVDHKTALADYSKLPHWFIETMKEKEIELIPTDNRDPELTTNCLPIAPGKVIFSTNGTYTMQRLKDHGIEVIEIDISEINKMGGGIHCSTLVLKRKYSAWADMEEE</sequence>
<dbReference type="GO" id="GO:0019546">
    <property type="term" value="P:L-arginine deiminase pathway"/>
    <property type="evidence" value="ECO:0007669"/>
    <property type="project" value="TreeGrafter"/>
</dbReference>
<dbReference type="SUPFAM" id="SSF55909">
    <property type="entry name" value="Pentein"/>
    <property type="match status" value="1"/>
</dbReference>
<dbReference type="EMBL" id="FONT01000002">
    <property type="protein sequence ID" value="SFE50520.1"/>
    <property type="molecule type" value="Genomic_DNA"/>
</dbReference>
<keyword evidence="1" id="KW-0378">Hydrolase</keyword>
<dbReference type="PANTHER" id="PTHR47271:SF2">
    <property type="entry name" value="ARGININE DEIMINASE"/>
    <property type="match status" value="1"/>
</dbReference>
<keyword evidence="2" id="KW-1185">Reference proteome</keyword>